<gene>
    <name evidence="2" type="ORF">AAM4_1842</name>
</gene>
<feature type="region of interest" description="Disordered" evidence="1">
    <location>
        <begin position="1"/>
        <end position="65"/>
    </location>
</feature>
<sequence>MSEYFGGKRGQAAPRGLPESGRSEPWTPFPGRRPDSVSSADIPGRSRPRERSHGRHVAPPAPEHVRFGLPFNDILPLWHDGADITWHRPADAVDFASILGLGYVQTEPGPTATPNGWQELVETATLLPAAPDSDDGPVLQLRAATPAGRRAINDPGDGAPIRLSPALPAQEAMGVASGLDHTRFAVHIGRLMLRAARDGAILLFTLRAPRDPEAHHLLSVPSEVDARQVMHFHLGTLLDMDDGAWAHAKRADNMTLLDLDIPYQSLLSKSGQGGQGLELERLTDMARPVVECLLRPGFPFALGFSVILHER</sequence>
<feature type="compositionally biased region" description="Basic residues" evidence="1">
    <location>
        <begin position="46"/>
        <end position="56"/>
    </location>
</feature>
<dbReference type="EMBL" id="LK995517">
    <property type="protein sequence ID" value="CED91674.1"/>
    <property type="molecule type" value="Genomic_DNA"/>
</dbReference>
<dbReference type="AlphaFoldDB" id="A0A1L7RQL8"/>
<name>A0A1L7RQL8_9ACTO</name>
<accession>A0A1L7RQL8</accession>
<evidence type="ECO:0000256" key="1">
    <source>
        <dbReference type="SAM" id="MobiDB-lite"/>
    </source>
</evidence>
<protein>
    <submittedName>
        <fullName evidence="2">Uncharacterized protein</fullName>
    </submittedName>
</protein>
<evidence type="ECO:0000313" key="2">
    <source>
        <dbReference type="EMBL" id="CED91674.1"/>
    </source>
</evidence>
<organism evidence="2">
    <name type="scientific">Actinomyces succiniciruminis</name>
    <dbReference type="NCBI Taxonomy" id="1522002"/>
    <lineage>
        <taxon>Bacteria</taxon>
        <taxon>Bacillati</taxon>
        <taxon>Actinomycetota</taxon>
        <taxon>Actinomycetes</taxon>
        <taxon>Actinomycetales</taxon>
        <taxon>Actinomycetaceae</taxon>
        <taxon>Actinomyces</taxon>
    </lineage>
</organism>
<proteinExistence type="predicted"/>
<reference evidence="2" key="1">
    <citation type="submission" date="2014-07" db="EMBL/GenBank/DDBJ databases">
        <authorList>
            <person name="Zhang J.E."/>
            <person name="Yang H."/>
            <person name="Guo J."/>
            <person name="Deng Z."/>
            <person name="Luo H."/>
            <person name="Luo M."/>
            <person name="Zhao B."/>
        </authorList>
    </citation>
    <scope>NUCLEOTIDE SEQUENCE</scope>
    <source>
        <strain evidence="2">AM4</strain>
    </source>
</reference>